<sequence>MTVFDFIQLLGWIDIKSILMFSVVFLLLTDYFKNKPPKNFPPGPRSLPFIGDLHHIDPKRLHTQLSEFAGKYGNVFSLRLFGPRMVVLNGYKLVKEAYIHQGETLVDRPSLPLFADIVGDKGIVASNGYQWKQQRRFALMTLRNFGLGKKSLEPSIQQEASILKEAFSNEQGRAFDPQILMNNAVSNVICVLVFGDRFEYSDSKFQALLKMINEAVYLEGGIWAQIYNLLPWLMRRVPGPHRKIFALWNTVIDFIRTKIKEHRIDYDPSSPRDYIDCFLGEMEKWKEDEAAGFNIENLCFCTLDLFAAGTETTSTTLYWGLLYMIKYPEVQAKVQAEIDRVVGSSRQPSVADRENLPYTDAVIHEIQRIGNIIPLNVVRSTTKDTYIGGYNIPKGTMVTGNLTSVLFDETEWETPHTFNPEHFLDAEGNFRRRDAFLPFSTGKRVCLGEQLARMELFLFFTSLLQHFTFSAPPGVEPTLDYKMGATHSPKPYKLCAVPR</sequence>
<evidence type="ECO:0000256" key="6">
    <source>
        <dbReference type="ARBA" id="ARBA00023002"/>
    </source>
</evidence>
<dbReference type="PRINTS" id="PR01686">
    <property type="entry name" value="EP450ICYP2D"/>
</dbReference>
<dbReference type="InterPro" id="IPR008069">
    <property type="entry name" value="Cyt_P450_E_grp-I_CYP2D-like"/>
</dbReference>
<dbReference type="Gene3D" id="1.10.630.10">
    <property type="entry name" value="Cytochrome P450"/>
    <property type="match status" value="1"/>
</dbReference>
<dbReference type="GeneID" id="115809141"/>
<evidence type="ECO:0000256" key="9">
    <source>
        <dbReference type="ARBA" id="ARBA00023136"/>
    </source>
</evidence>
<dbReference type="PRINTS" id="PR00463">
    <property type="entry name" value="EP450I"/>
</dbReference>
<dbReference type="OrthoDB" id="2789670at2759"/>
<dbReference type="SUPFAM" id="SSF48264">
    <property type="entry name" value="Cytochrome P450"/>
    <property type="match status" value="1"/>
</dbReference>
<keyword evidence="8 11" id="KW-0503">Monooxygenase</keyword>
<dbReference type="PANTHER" id="PTHR24300:SF301">
    <property type="entry name" value="CYP2J25 PROTEIN-RELATED"/>
    <property type="match status" value="1"/>
</dbReference>
<dbReference type="PANTHER" id="PTHR24300">
    <property type="entry name" value="CYTOCHROME P450 508A4-RELATED"/>
    <property type="match status" value="1"/>
</dbReference>
<dbReference type="InterPro" id="IPR050182">
    <property type="entry name" value="Cytochrome_P450_fam2"/>
</dbReference>
<dbReference type="AlphaFoldDB" id="A0A6J2V2S5"/>
<evidence type="ECO:0000313" key="12">
    <source>
        <dbReference type="Proteomes" id="UP000504632"/>
    </source>
</evidence>
<comment type="subcellular location">
    <subcellularLocation>
        <location evidence="2">Membrane</location>
    </subcellularLocation>
</comment>
<dbReference type="InterPro" id="IPR017972">
    <property type="entry name" value="Cyt_P450_CS"/>
</dbReference>
<protein>
    <submittedName>
        <fullName evidence="13 14">Cytochrome P450 2J6-like</fullName>
    </submittedName>
</protein>
<dbReference type="GO" id="GO:0005506">
    <property type="term" value="F:iron ion binding"/>
    <property type="evidence" value="ECO:0007669"/>
    <property type="project" value="InterPro"/>
</dbReference>
<evidence type="ECO:0000256" key="8">
    <source>
        <dbReference type="ARBA" id="ARBA00023033"/>
    </source>
</evidence>
<dbReference type="RefSeq" id="XP_030626550.1">
    <property type="nucleotide sequence ID" value="XM_030770690.1"/>
</dbReference>
<evidence type="ECO:0000256" key="10">
    <source>
        <dbReference type="PIRSR" id="PIRSR602401-1"/>
    </source>
</evidence>
<dbReference type="GO" id="GO:0016712">
    <property type="term" value="F:oxidoreductase activity, acting on paired donors, with incorporation or reduction of molecular oxygen, reduced flavin or flavoprotein as one donor, and incorporation of one atom of oxygen"/>
    <property type="evidence" value="ECO:0007669"/>
    <property type="project" value="InterPro"/>
</dbReference>
<dbReference type="Pfam" id="PF00067">
    <property type="entry name" value="p450"/>
    <property type="match status" value="1"/>
</dbReference>
<dbReference type="RefSeq" id="XP_030626549.1">
    <property type="nucleotide sequence ID" value="XM_030770689.1"/>
</dbReference>
<evidence type="ECO:0000256" key="1">
    <source>
        <dbReference type="ARBA" id="ARBA00001971"/>
    </source>
</evidence>
<evidence type="ECO:0000256" key="7">
    <source>
        <dbReference type="ARBA" id="ARBA00023004"/>
    </source>
</evidence>
<comment type="similarity">
    <text evidence="3 11">Belongs to the cytochrome P450 family.</text>
</comment>
<evidence type="ECO:0000313" key="14">
    <source>
        <dbReference type="RefSeq" id="XP_030626550.1"/>
    </source>
</evidence>
<dbReference type="PROSITE" id="PS00086">
    <property type="entry name" value="CYTOCHROME_P450"/>
    <property type="match status" value="1"/>
</dbReference>
<keyword evidence="5 10" id="KW-0479">Metal-binding</keyword>
<accession>A0A6J2V2S5</accession>
<name>A0A6J2V2S5_CHACN</name>
<feature type="binding site" description="axial binding residue" evidence="10">
    <location>
        <position position="446"/>
    </location>
    <ligand>
        <name>heme</name>
        <dbReference type="ChEBI" id="CHEBI:30413"/>
    </ligand>
    <ligandPart>
        <name>Fe</name>
        <dbReference type="ChEBI" id="CHEBI:18248"/>
    </ligandPart>
</feature>
<organism evidence="12 13">
    <name type="scientific">Chanos chanos</name>
    <name type="common">Milkfish</name>
    <name type="synonym">Mugil chanos</name>
    <dbReference type="NCBI Taxonomy" id="29144"/>
    <lineage>
        <taxon>Eukaryota</taxon>
        <taxon>Metazoa</taxon>
        <taxon>Chordata</taxon>
        <taxon>Craniata</taxon>
        <taxon>Vertebrata</taxon>
        <taxon>Euteleostomi</taxon>
        <taxon>Actinopterygii</taxon>
        <taxon>Neopterygii</taxon>
        <taxon>Teleostei</taxon>
        <taxon>Ostariophysi</taxon>
        <taxon>Gonorynchiformes</taxon>
        <taxon>Chanidae</taxon>
        <taxon>Chanos</taxon>
    </lineage>
</organism>
<evidence type="ECO:0000256" key="11">
    <source>
        <dbReference type="RuleBase" id="RU000461"/>
    </source>
</evidence>
<evidence type="ECO:0000256" key="5">
    <source>
        <dbReference type="ARBA" id="ARBA00022723"/>
    </source>
</evidence>
<evidence type="ECO:0000256" key="2">
    <source>
        <dbReference type="ARBA" id="ARBA00004370"/>
    </source>
</evidence>
<dbReference type="GO" id="GO:0006082">
    <property type="term" value="P:organic acid metabolic process"/>
    <property type="evidence" value="ECO:0007669"/>
    <property type="project" value="TreeGrafter"/>
</dbReference>
<evidence type="ECO:0000313" key="13">
    <source>
        <dbReference type="RefSeq" id="XP_030626549.1"/>
    </source>
</evidence>
<dbReference type="GO" id="GO:0005737">
    <property type="term" value="C:cytoplasm"/>
    <property type="evidence" value="ECO:0007669"/>
    <property type="project" value="TreeGrafter"/>
</dbReference>
<comment type="cofactor">
    <cofactor evidence="1 10">
        <name>heme</name>
        <dbReference type="ChEBI" id="CHEBI:30413"/>
    </cofactor>
</comment>
<keyword evidence="4 10" id="KW-0349">Heme</keyword>
<proteinExistence type="inferred from homology"/>
<evidence type="ECO:0000256" key="4">
    <source>
        <dbReference type="ARBA" id="ARBA00022617"/>
    </source>
</evidence>
<dbReference type="GO" id="GO:0006805">
    <property type="term" value="P:xenobiotic metabolic process"/>
    <property type="evidence" value="ECO:0007669"/>
    <property type="project" value="TreeGrafter"/>
</dbReference>
<gene>
    <name evidence="13 14" type="primary">LOC115809141</name>
</gene>
<dbReference type="InterPro" id="IPR002401">
    <property type="entry name" value="Cyt_P450_E_grp-I"/>
</dbReference>
<keyword evidence="7 10" id="KW-0408">Iron</keyword>
<dbReference type="CDD" id="cd11026">
    <property type="entry name" value="CYP2"/>
    <property type="match status" value="1"/>
</dbReference>
<dbReference type="InterPro" id="IPR001128">
    <property type="entry name" value="Cyt_P450"/>
</dbReference>
<dbReference type="Proteomes" id="UP000504632">
    <property type="component" value="Chromosome 4"/>
</dbReference>
<reference evidence="13 14" key="1">
    <citation type="submission" date="2025-04" db="UniProtKB">
        <authorList>
            <consortium name="RefSeq"/>
        </authorList>
    </citation>
    <scope>IDENTIFICATION</scope>
</reference>
<keyword evidence="12" id="KW-1185">Reference proteome</keyword>
<dbReference type="GO" id="GO:0020037">
    <property type="term" value="F:heme binding"/>
    <property type="evidence" value="ECO:0007669"/>
    <property type="project" value="InterPro"/>
</dbReference>
<dbReference type="FunFam" id="1.10.630.10:FF:000004">
    <property type="entry name" value="cytochrome P450 2D15 isoform X1"/>
    <property type="match status" value="1"/>
</dbReference>
<keyword evidence="6 11" id="KW-0560">Oxidoreductase</keyword>
<evidence type="ECO:0000256" key="3">
    <source>
        <dbReference type="ARBA" id="ARBA00010617"/>
    </source>
</evidence>
<dbReference type="PRINTS" id="PR00385">
    <property type="entry name" value="P450"/>
</dbReference>
<dbReference type="GO" id="GO:0016020">
    <property type="term" value="C:membrane"/>
    <property type="evidence" value="ECO:0007669"/>
    <property type="project" value="UniProtKB-SubCell"/>
</dbReference>
<keyword evidence="9" id="KW-0472">Membrane</keyword>
<dbReference type="InterPro" id="IPR036396">
    <property type="entry name" value="Cyt_P450_sf"/>
</dbReference>